<reference evidence="4 5" key="1">
    <citation type="submission" date="2017-04" db="EMBL/GenBank/DDBJ databases">
        <authorList>
            <person name="Criscuolo A."/>
        </authorList>
    </citation>
    <scope>NUCLEOTIDE SEQUENCE [LARGE SCALE GENOMIC DNA]</scope>
    <source>
        <strain evidence="4">16-00174</strain>
    </source>
</reference>
<keyword evidence="7" id="KW-1185">Reference proteome</keyword>
<evidence type="ECO:0000313" key="5">
    <source>
        <dbReference type="Proteomes" id="UP000194422"/>
    </source>
</evidence>
<dbReference type="RefSeq" id="WP_001231933.1">
    <property type="nucleotide sequence ID" value="NZ_CP040880.1"/>
</dbReference>
<dbReference type="Pfam" id="PF22768">
    <property type="entry name" value="SPP1_Dit"/>
    <property type="match status" value="1"/>
</dbReference>
<proteinExistence type="predicted"/>
<reference evidence="2 6" key="2">
    <citation type="submission" date="2019-09" db="EMBL/GenBank/DDBJ databases">
        <authorList>
            <person name="Geng P."/>
            <person name="Wan X."/>
            <person name="Zhou G."/>
            <person name="Yuan Z."/>
            <person name="Hu X."/>
        </authorList>
    </citation>
    <scope>NUCLEOTIDE SEQUENCE [LARGE SCALE GENOMIC DNA]</scope>
    <source>
        <strain evidence="2 6">EFR-4</strain>
    </source>
</reference>
<evidence type="ECO:0000313" key="2">
    <source>
        <dbReference type="EMBL" id="KAA8477873.1"/>
    </source>
</evidence>
<dbReference type="EMBL" id="JARPRV010000007">
    <property type="protein sequence ID" value="MDG0942385.1"/>
    <property type="molecule type" value="Genomic_DNA"/>
</dbReference>
<name>A0A5M9GT12_9BACI</name>
<protein>
    <submittedName>
        <fullName evidence="2">Phage tail family protein</fullName>
    </submittedName>
    <submittedName>
        <fullName evidence="4">Phage tail protein</fullName>
    </submittedName>
</protein>
<reference evidence="3 7" key="3">
    <citation type="submission" date="2023-03" db="EMBL/GenBank/DDBJ databases">
        <title>Genetic diversity of Bacillus cereus sensu lato isolates from Slovenia.</title>
        <authorList>
            <person name="Abdelli M."/>
        </authorList>
    </citation>
    <scope>NUCLEOTIDE SEQUENCE [LARGE SCALE GENOMIC DNA]</scope>
    <source>
        <strain evidence="3 7">SIBC61B</strain>
    </source>
</reference>
<dbReference type="EMBL" id="FWYW01000062">
    <property type="protein sequence ID" value="SMD84441.1"/>
    <property type="molecule type" value="Genomic_DNA"/>
</dbReference>
<feature type="domain" description="Siphovirus-type tail component C-terminal" evidence="1">
    <location>
        <begin position="180"/>
        <end position="287"/>
    </location>
</feature>
<sequence>MRKRVVIENRLGEKVEFGPFPPYVLVSIDLSGSEADIVRTQGYMQDGVTTGAVTMREMQYPLEFYIEGESLADVYGYRRHLNRILNPKLGPFILTITLPHGTFQNEIVIESLPKYRVEDEQYKILQQGLLHINTPDPYWKNEKDREIPLISWKPTFRFPFSFDPTVKFGVKGEQKFATNDGDVETPLHITIYGPCTTPVITNLTTMQSIKVEREVPAGWRLEIDTTYGHNTVELIKSDGTRINAYNWIAPGVRLNEFRLQIGLNILDYSANAGRESATVIIRFRERYIGI</sequence>
<evidence type="ECO:0000259" key="1">
    <source>
        <dbReference type="Pfam" id="PF22768"/>
    </source>
</evidence>
<organism evidence="2 6">
    <name type="scientific">Bacillus paranthracis</name>
    <dbReference type="NCBI Taxonomy" id="2026186"/>
    <lineage>
        <taxon>Bacteria</taxon>
        <taxon>Bacillati</taxon>
        <taxon>Bacillota</taxon>
        <taxon>Bacilli</taxon>
        <taxon>Bacillales</taxon>
        <taxon>Bacillaceae</taxon>
        <taxon>Bacillus</taxon>
        <taxon>Bacillus cereus group</taxon>
    </lineage>
</organism>
<accession>A0A5M9GT12</accession>
<dbReference type="Proteomes" id="UP000325411">
    <property type="component" value="Unassembled WGS sequence"/>
</dbReference>
<dbReference type="Proteomes" id="UP000194422">
    <property type="component" value="Unassembled WGS sequence"/>
</dbReference>
<dbReference type="InterPro" id="IPR054738">
    <property type="entry name" value="Siphovirus-type_tail_C"/>
</dbReference>
<evidence type="ECO:0000313" key="6">
    <source>
        <dbReference type="Proteomes" id="UP000325411"/>
    </source>
</evidence>
<evidence type="ECO:0000313" key="4">
    <source>
        <dbReference type="EMBL" id="SMD84441.1"/>
    </source>
</evidence>
<dbReference type="Proteomes" id="UP001221338">
    <property type="component" value="Unassembled WGS sequence"/>
</dbReference>
<dbReference type="AlphaFoldDB" id="A0A5M9GT12"/>
<comment type="caution">
    <text evidence="2">The sequence shown here is derived from an EMBL/GenBank/DDBJ whole genome shotgun (WGS) entry which is preliminary data.</text>
</comment>
<evidence type="ECO:0000313" key="7">
    <source>
        <dbReference type="Proteomes" id="UP001221338"/>
    </source>
</evidence>
<dbReference type="EMBL" id="VXCE01000008">
    <property type="protein sequence ID" value="KAA8477873.1"/>
    <property type="molecule type" value="Genomic_DNA"/>
</dbReference>
<gene>
    <name evidence="4" type="ORF">BACERE00174_01756</name>
    <name evidence="2" type="ORF">FYW06_14290</name>
    <name evidence="3" type="ORF">P6U22_14380</name>
</gene>
<evidence type="ECO:0000313" key="3">
    <source>
        <dbReference type="EMBL" id="MDG0942385.1"/>
    </source>
</evidence>